<proteinExistence type="inferred from homology"/>
<sequence length="188" mass="21812">MLRRFDERRRLWGEDVRRMRREFFTLSPRHHLPTHSSSPPGIILSYSGKLSSSPPFSASYETDSDGTVRFVANFDANGFAPENIKVTVRDDELLVTAQMVNKLEESSVMVRPKFRFELPIDSDYLPSKIQICTLNHQIHLNARHEEHLINRTALREFFKEYDIPDNVDPKCLEAKFENGILYIEAATN</sequence>
<dbReference type="InterPro" id="IPR002068">
    <property type="entry name" value="A-crystallin/Hsp20_dom"/>
</dbReference>
<protein>
    <recommendedName>
        <fullName evidence="3">SHSP domain-containing protein</fullName>
    </recommendedName>
</protein>
<evidence type="ECO:0000256" key="2">
    <source>
        <dbReference type="RuleBase" id="RU003616"/>
    </source>
</evidence>
<keyword evidence="5" id="KW-1185">Reference proteome</keyword>
<gene>
    <name evidence="4" type="ORF">FBUS_05331</name>
</gene>
<dbReference type="Proteomes" id="UP000728185">
    <property type="component" value="Unassembled WGS sequence"/>
</dbReference>
<name>A0A8E0S2S7_9TREM</name>
<dbReference type="PROSITE" id="PS01031">
    <property type="entry name" value="SHSP"/>
    <property type="match status" value="1"/>
</dbReference>
<dbReference type="Pfam" id="PF00011">
    <property type="entry name" value="HSP20"/>
    <property type="match status" value="2"/>
</dbReference>
<dbReference type="InterPro" id="IPR008978">
    <property type="entry name" value="HSP20-like_chaperone"/>
</dbReference>
<dbReference type="CDD" id="cd06464">
    <property type="entry name" value="ACD_sHsps-like"/>
    <property type="match status" value="1"/>
</dbReference>
<comment type="similarity">
    <text evidence="1 2">Belongs to the small heat shock protein (HSP20) family.</text>
</comment>
<dbReference type="PANTHER" id="PTHR45640">
    <property type="entry name" value="HEAT SHOCK PROTEIN HSP-12.2-RELATED"/>
    <property type="match status" value="1"/>
</dbReference>
<evidence type="ECO:0000259" key="3">
    <source>
        <dbReference type="PROSITE" id="PS01031"/>
    </source>
</evidence>
<evidence type="ECO:0000313" key="5">
    <source>
        <dbReference type="Proteomes" id="UP000728185"/>
    </source>
</evidence>
<reference evidence="4" key="1">
    <citation type="submission" date="2019-05" db="EMBL/GenBank/DDBJ databases">
        <title>Annotation for the trematode Fasciolopsis buski.</title>
        <authorList>
            <person name="Choi Y.-J."/>
        </authorList>
    </citation>
    <scope>NUCLEOTIDE SEQUENCE</scope>
    <source>
        <strain evidence="4">HT</strain>
        <tissue evidence="4">Whole worm</tissue>
    </source>
</reference>
<evidence type="ECO:0000313" key="4">
    <source>
        <dbReference type="EMBL" id="KAA0194987.1"/>
    </source>
</evidence>
<dbReference type="OrthoDB" id="10060792at2759"/>
<organism evidence="4 5">
    <name type="scientific">Fasciolopsis buskii</name>
    <dbReference type="NCBI Taxonomy" id="27845"/>
    <lineage>
        <taxon>Eukaryota</taxon>
        <taxon>Metazoa</taxon>
        <taxon>Spiralia</taxon>
        <taxon>Lophotrochozoa</taxon>
        <taxon>Platyhelminthes</taxon>
        <taxon>Trematoda</taxon>
        <taxon>Digenea</taxon>
        <taxon>Plagiorchiida</taxon>
        <taxon>Echinostomata</taxon>
        <taxon>Echinostomatoidea</taxon>
        <taxon>Fasciolidae</taxon>
        <taxon>Fasciolopsis</taxon>
    </lineage>
</organism>
<dbReference type="InterPro" id="IPR001436">
    <property type="entry name" value="Alpha-crystallin/sHSP_animal"/>
</dbReference>
<feature type="domain" description="SHSP" evidence="3">
    <location>
        <begin position="51"/>
        <end position="188"/>
    </location>
</feature>
<dbReference type="PANTHER" id="PTHR45640:SF26">
    <property type="entry name" value="RE23625P"/>
    <property type="match status" value="1"/>
</dbReference>
<dbReference type="SUPFAM" id="SSF49764">
    <property type="entry name" value="HSP20-like chaperones"/>
    <property type="match status" value="1"/>
</dbReference>
<evidence type="ECO:0000256" key="1">
    <source>
        <dbReference type="PROSITE-ProRule" id="PRU00285"/>
    </source>
</evidence>
<dbReference type="EMBL" id="LUCM01003995">
    <property type="protein sequence ID" value="KAA0194987.1"/>
    <property type="molecule type" value="Genomic_DNA"/>
</dbReference>
<dbReference type="AlphaFoldDB" id="A0A8E0S2S7"/>
<accession>A0A8E0S2S7</accession>
<dbReference type="Gene3D" id="2.60.40.790">
    <property type="match status" value="2"/>
</dbReference>
<comment type="caution">
    <text evidence="4">The sequence shown here is derived from an EMBL/GenBank/DDBJ whole genome shotgun (WGS) entry which is preliminary data.</text>
</comment>